<dbReference type="InterPro" id="IPR016186">
    <property type="entry name" value="C-type_lectin-like/link_sf"/>
</dbReference>
<feature type="coiled-coil region" evidence="1">
    <location>
        <begin position="196"/>
        <end position="223"/>
    </location>
</feature>
<dbReference type="KEGG" id="emc:129334477"/>
<dbReference type="GeneID" id="129334477"/>
<evidence type="ECO:0000259" key="4">
    <source>
        <dbReference type="PROSITE" id="PS50041"/>
    </source>
</evidence>
<evidence type="ECO:0000313" key="5">
    <source>
        <dbReference type="Proteomes" id="UP001190640"/>
    </source>
</evidence>
<keyword evidence="1" id="KW-0175">Coiled coil</keyword>
<evidence type="ECO:0000256" key="1">
    <source>
        <dbReference type="SAM" id="Coils"/>
    </source>
</evidence>
<dbReference type="GO" id="GO:0004888">
    <property type="term" value="F:transmembrane signaling receptor activity"/>
    <property type="evidence" value="ECO:0007669"/>
    <property type="project" value="InterPro"/>
</dbReference>
<feature type="transmembrane region" description="Helical" evidence="3">
    <location>
        <begin position="97"/>
        <end position="118"/>
    </location>
</feature>
<name>A0AA97JQY0_EUBMA</name>
<feature type="compositionally biased region" description="Low complexity" evidence="2">
    <location>
        <begin position="58"/>
        <end position="72"/>
    </location>
</feature>
<proteinExistence type="predicted"/>
<feature type="domain" description="C-type lectin" evidence="4">
    <location>
        <begin position="236"/>
        <end position="316"/>
    </location>
</feature>
<dbReference type="PANTHER" id="PTHR15028">
    <property type="entry name" value="CD72-RELATED"/>
    <property type="match status" value="1"/>
</dbReference>
<reference evidence="6" key="1">
    <citation type="submission" date="2025-08" db="UniProtKB">
        <authorList>
            <consortium name="RefSeq"/>
        </authorList>
    </citation>
    <scope>IDENTIFICATION</scope>
    <source>
        <tissue evidence="6">Blood</tissue>
    </source>
</reference>
<dbReference type="InterPro" id="IPR039689">
    <property type="entry name" value="CD72"/>
</dbReference>
<dbReference type="GO" id="GO:0005886">
    <property type="term" value="C:plasma membrane"/>
    <property type="evidence" value="ECO:0007669"/>
    <property type="project" value="InterPro"/>
</dbReference>
<evidence type="ECO:0000256" key="2">
    <source>
        <dbReference type="SAM" id="MobiDB-lite"/>
    </source>
</evidence>
<gene>
    <name evidence="6" type="primary">LOC129334477</name>
</gene>
<keyword evidence="3" id="KW-1133">Transmembrane helix</keyword>
<evidence type="ECO:0000256" key="3">
    <source>
        <dbReference type="SAM" id="Phobius"/>
    </source>
</evidence>
<dbReference type="Proteomes" id="UP001190640">
    <property type="component" value="Chromosome 8"/>
</dbReference>
<evidence type="ECO:0000313" key="6">
    <source>
        <dbReference type="RefSeq" id="XP_054842587.1"/>
    </source>
</evidence>
<feature type="compositionally biased region" description="Acidic residues" evidence="2">
    <location>
        <begin position="35"/>
        <end position="45"/>
    </location>
</feature>
<keyword evidence="5" id="KW-1185">Reference proteome</keyword>
<dbReference type="Gene3D" id="3.10.100.10">
    <property type="entry name" value="Mannose-Binding Protein A, subunit A"/>
    <property type="match status" value="1"/>
</dbReference>
<dbReference type="InterPro" id="IPR001304">
    <property type="entry name" value="C-type_lectin-like"/>
</dbReference>
<accession>A0AA97JQY0</accession>
<dbReference type="PROSITE" id="PS50041">
    <property type="entry name" value="C_TYPE_LECTIN_2"/>
    <property type="match status" value="1"/>
</dbReference>
<dbReference type="RefSeq" id="XP_054842587.1">
    <property type="nucleotide sequence ID" value="XM_054986612.1"/>
</dbReference>
<dbReference type="SUPFAM" id="SSF56436">
    <property type="entry name" value="C-type lectin-like"/>
    <property type="match status" value="1"/>
</dbReference>
<organism evidence="5 6">
    <name type="scientific">Eublepharis macularius</name>
    <name type="common">Leopard gecko</name>
    <name type="synonym">Cyrtodactylus macularius</name>
    <dbReference type="NCBI Taxonomy" id="481883"/>
    <lineage>
        <taxon>Eukaryota</taxon>
        <taxon>Metazoa</taxon>
        <taxon>Chordata</taxon>
        <taxon>Craniata</taxon>
        <taxon>Vertebrata</taxon>
        <taxon>Euteleostomi</taxon>
        <taxon>Lepidosauria</taxon>
        <taxon>Squamata</taxon>
        <taxon>Bifurcata</taxon>
        <taxon>Gekkota</taxon>
        <taxon>Eublepharidae</taxon>
        <taxon>Eublepharinae</taxon>
        <taxon>Eublepharis</taxon>
    </lineage>
</organism>
<dbReference type="InterPro" id="IPR016187">
    <property type="entry name" value="CTDL_fold"/>
</dbReference>
<dbReference type="PANTHER" id="PTHR15028:SF6">
    <property type="entry name" value="B-CELL DIFFERENTIATION ANTIGEN CD72"/>
    <property type="match status" value="1"/>
</dbReference>
<protein>
    <submittedName>
        <fullName evidence="6">B-cell differentiation antigen CD72-like</fullName>
    </submittedName>
</protein>
<sequence length="316" mass="35058">MAEAVTYADLRFAKGAPRKSRPPADGPAAPPADGSEGEGEGEGELTYENCPPARPSHQQPGEAGQGAPAGAALRRTPDEPPLSPAGPGRRRRGRVPLLALLGSCLVLGATCLALGVRYGQVSGELQRASQRHAAESGALGQRIGSREEELERSLGQLDQARAELNATRLALWESWRAGNGTQRQLEQERRWARSNLTVLQRDKEEATRQLVETKRELERATSCQKINCCPTGWKLFNQKCLWISWNKKTWGKSKQDCESQSSQLLILEPWDDGIICNAAVIMTVLQSDRFWIGLEKTWTHHQEWGWRWVDGSRYEG</sequence>
<keyword evidence="3" id="KW-0812">Transmembrane</keyword>
<feature type="region of interest" description="Disordered" evidence="2">
    <location>
        <begin position="1"/>
        <end position="91"/>
    </location>
</feature>
<dbReference type="AlphaFoldDB" id="A0AA97JQY0"/>
<keyword evidence="3" id="KW-0472">Membrane</keyword>